<evidence type="ECO:0000313" key="2">
    <source>
        <dbReference type="EMBL" id="APH55529.1"/>
    </source>
</evidence>
<organism evidence="2 3">
    <name type="scientific">Granulibacter bethesdensis</name>
    <dbReference type="NCBI Taxonomy" id="364410"/>
    <lineage>
        <taxon>Bacteria</taxon>
        <taxon>Pseudomonadati</taxon>
        <taxon>Pseudomonadota</taxon>
        <taxon>Alphaproteobacteria</taxon>
        <taxon>Acetobacterales</taxon>
        <taxon>Acetobacteraceae</taxon>
        <taxon>Granulibacter</taxon>
    </lineage>
</organism>
<dbReference type="RefSeq" id="WP_157692643.1">
    <property type="nucleotide sequence ID" value="NZ_CP018191.1"/>
</dbReference>
<feature type="chain" id="PRO_5042227833" description="Secreted protein" evidence="1">
    <location>
        <begin position="23"/>
        <end position="196"/>
    </location>
</feature>
<proteinExistence type="predicted"/>
<evidence type="ECO:0000256" key="1">
    <source>
        <dbReference type="SAM" id="SignalP"/>
    </source>
</evidence>
<dbReference type="PROSITE" id="PS51257">
    <property type="entry name" value="PROKAR_LIPOPROTEIN"/>
    <property type="match status" value="1"/>
</dbReference>
<sequence length="196" mass="22476">MNVIKIITSICLFLLVSACVHAPSDVTLASVTLVDRSSFPSFKRLSKESQDLLGPVALMVQFKSNFDMNENTSDYTILKFCDDIYKEKLISIEANNKQKNEALYTDNKSSYSNNLYEYFFFLGIKYFYSKGEFKFNDFETYDLKTDTRDVCFYVTILSMPFSAKSNIVRIPHSMIEAAFKNGVQPLQPQAEEKVSE</sequence>
<evidence type="ECO:0000313" key="3">
    <source>
        <dbReference type="Proteomes" id="UP000182373"/>
    </source>
</evidence>
<gene>
    <name evidence="2" type="ORF">GbCGDNIH9_8321</name>
</gene>
<accession>A0AAC9KBX9</accession>
<keyword evidence="1" id="KW-0732">Signal</keyword>
<dbReference type="AlphaFoldDB" id="A0AAC9KBX9"/>
<dbReference type="EMBL" id="CP018191">
    <property type="protein sequence ID" value="APH55529.1"/>
    <property type="molecule type" value="Genomic_DNA"/>
</dbReference>
<evidence type="ECO:0008006" key="4">
    <source>
        <dbReference type="Google" id="ProtNLM"/>
    </source>
</evidence>
<reference evidence="3" key="1">
    <citation type="submission" date="2016-11" db="EMBL/GenBank/DDBJ databases">
        <title>Comparative genomic and phenotypic analysis of Granulibacter bethesdensis clinical isolates from patients with chronic granulomatous disease.</title>
        <authorList>
            <person name="Zarember K.A."/>
            <person name="Porcella S.F."/>
            <person name="Chu J."/>
            <person name="Ding L."/>
            <person name="Dahlstrom E."/>
            <person name="Barbian K."/>
            <person name="Martens C."/>
            <person name="Sykora L."/>
            <person name="Kramer S."/>
            <person name="Pettinato A.M."/>
            <person name="Hong H."/>
            <person name="Wald G."/>
            <person name="Berg L.J."/>
            <person name="Rogge L.S."/>
            <person name="Greenberg D.E."/>
            <person name="Falcone E.L."/>
            <person name="Neves J.F."/>
            <person name="Simoes M.J."/>
            <person name="Casal M."/>
            <person name="Rodriguez-Lopez F.C."/>
            <person name="Zelazny A."/>
            <person name="Gallin J.I."/>
            <person name="Holland S.M."/>
        </authorList>
    </citation>
    <scope>NUCLEOTIDE SEQUENCE [LARGE SCALE GENOMIC DNA]</scope>
    <source>
        <strain evidence="3">NIH9.1</strain>
    </source>
</reference>
<name>A0AAC9KBX9_9PROT</name>
<protein>
    <recommendedName>
        <fullName evidence="4">Secreted protein</fullName>
    </recommendedName>
</protein>
<dbReference type="Proteomes" id="UP000182373">
    <property type="component" value="Chromosome"/>
</dbReference>
<feature type="signal peptide" evidence="1">
    <location>
        <begin position="1"/>
        <end position="22"/>
    </location>
</feature>